<dbReference type="AlphaFoldDB" id="A0A3D2X910"/>
<keyword evidence="1 2" id="KW-0378">Hydrolase</keyword>
<dbReference type="SUPFAM" id="SSF48208">
    <property type="entry name" value="Six-hairpin glycosidases"/>
    <property type="match status" value="1"/>
</dbReference>
<dbReference type="GO" id="GO:0016787">
    <property type="term" value="F:hydrolase activity"/>
    <property type="evidence" value="ECO:0007669"/>
    <property type="project" value="UniProtKB-KW"/>
</dbReference>
<dbReference type="InterPro" id="IPR008928">
    <property type="entry name" value="6-hairpin_glycosidase_sf"/>
</dbReference>
<reference evidence="2 3" key="1">
    <citation type="journal article" date="2018" name="Nat. Biotechnol.">
        <title>A standardized bacterial taxonomy based on genome phylogeny substantially revises the tree of life.</title>
        <authorList>
            <person name="Parks D.H."/>
            <person name="Chuvochina M."/>
            <person name="Waite D.W."/>
            <person name="Rinke C."/>
            <person name="Skarshewski A."/>
            <person name="Chaumeil P.A."/>
            <person name="Hugenholtz P."/>
        </authorList>
    </citation>
    <scope>NUCLEOTIDE SEQUENCE [LARGE SCALE GENOMIC DNA]</scope>
    <source>
        <strain evidence="2">UBA11728</strain>
    </source>
</reference>
<dbReference type="PANTHER" id="PTHR33886:SF8">
    <property type="entry name" value="UNSATURATED RHAMNOGALACTURONAN HYDROLASE (EUROFUNG)"/>
    <property type="match status" value="1"/>
</dbReference>
<comment type="caution">
    <text evidence="2">The sequence shown here is derived from an EMBL/GenBank/DDBJ whole genome shotgun (WGS) entry which is preliminary data.</text>
</comment>
<dbReference type="Proteomes" id="UP000262969">
    <property type="component" value="Unassembled WGS sequence"/>
</dbReference>
<evidence type="ECO:0000313" key="3">
    <source>
        <dbReference type="Proteomes" id="UP000262969"/>
    </source>
</evidence>
<dbReference type="InterPro" id="IPR052043">
    <property type="entry name" value="PolySaccharide_Degr_Enz"/>
</dbReference>
<sequence length="345" mass="39784">MLKIEYDKDNLLQVIDRVVKKTMTMDMTWDWPCGVAYYGISEAYRVTKNEEYINLLKEWTDEYIALGLPNWTVNTCAMGHCMITLYEATNDEKYWDIVMSKVDYIRNKALRFGDNVLQHTVSVNNDFPEQAWADTLFMAAFFLLRVGVKLKDADMIDDALNQYYWHIQYLQEPSTSLWYHGYNNINKDHMSGFYWGRANAWAAYTMSQVSKRLPEPYLYPNYMEIDCALRDQLAALKLLQTNDGLWRTILDDEESYEEVSASCGIAAAMVTNQNPLHTKYIQKALGGILKNISEDGRVLNVSGGTAVMKDREGYRNVPKTWMQGWGQGLALSFLSALVDNSQKLF</sequence>
<dbReference type="Gene3D" id="1.50.10.10">
    <property type="match status" value="1"/>
</dbReference>
<dbReference type="Pfam" id="PF07470">
    <property type="entry name" value="Glyco_hydro_88"/>
    <property type="match status" value="1"/>
</dbReference>
<dbReference type="PANTHER" id="PTHR33886">
    <property type="entry name" value="UNSATURATED RHAMNOGALACTURONAN HYDROLASE (EUROFUNG)"/>
    <property type="match status" value="1"/>
</dbReference>
<dbReference type="GO" id="GO:0005975">
    <property type="term" value="P:carbohydrate metabolic process"/>
    <property type="evidence" value="ECO:0007669"/>
    <property type="project" value="InterPro"/>
</dbReference>
<gene>
    <name evidence="2" type="ORF">DHW61_13885</name>
</gene>
<protein>
    <submittedName>
        <fullName evidence="2">Glycoside hydrolase 105 family protein</fullName>
    </submittedName>
</protein>
<evidence type="ECO:0000313" key="2">
    <source>
        <dbReference type="EMBL" id="HCL03476.1"/>
    </source>
</evidence>
<dbReference type="EMBL" id="DPVV01000460">
    <property type="protein sequence ID" value="HCL03476.1"/>
    <property type="molecule type" value="Genomic_DNA"/>
</dbReference>
<organism evidence="2 3">
    <name type="scientific">Lachnoclostridium phytofermentans</name>
    <dbReference type="NCBI Taxonomy" id="66219"/>
    <lineage>
        <taxon>Bacteria</taxon>
        <taxon>Bacillati</taxon>
        <taxon>Bacillota</taxon>
        <taxon>Clostridia</taxon>
        <taxon>Lachnospirales</taxon>
        <taxon>Lachnospiraceae</taxon>
    </lineage>
</organism>
<dbReference type="InterPro" id="IPR010905">
    <property type="entry name" value="Glyco_hydro_88"/>
</dbReference>
<accession>A0A3D2X910</accession>
<proteinExistence type="predicted"/>
<dbReference type="InterPro" id="IPR012341">
    <property type="entry name" value="6hp_glycosidase-like_sf"/>
</dbReference>
<name>A0A3D2X910_9FIRM</name>
<evidence type="ECO:0000256" key="1">
    <source>
        <dbReference type="ARBA" id="ARBA00022801"/>
    </source>
</evidence>